<keyword evidence="9" id="KW-1185">Reference proteome</keyword>
<dbReference type="AlphaFoldDB" id="A0AAD7UA38"/>
<protein>
    <submittedName>
        <fullName evidence="8">Uncharacterized protein</fullName>
    </submittedName>
</protein>
<dbReference type="EMBL" id="JAQMWT010000488">
    <property type="protein sequence ID" value="KAJ8600640.1"/>
    <property type="molecule type" value="Genomic_DNA"/>
</dbReference>
<comment type="caution">
    <text evidence="8">The sequence shown here is derived from an EMBL/GenBank/DDBJ whole genome shotgun (WGS) entry which is preliminary data.</text>
</comment>
<dbReference type="GO" id="GO:0016168">
    <property type="term" value="F:chlorophyll binding"/>
    <property type="evidence" value="ECO:0007669"/>
    <property type="project" value="UniProtKB-KW"/>
</dbReference>
<accession>A0AAD7UA38</accession>
<evidence type="ECO:0000256" key="1">
    <source>
        <dbReference type="ARBA" id="ARBA00004022"/>
    </source>
</evidence>
<keyword evidence="6" id="KW-0934">Plastid</keyword>
<name>A0AAD7UA38_9STRA</name>
<evidence type="ECO:0000313" key="9">
    <source>
        <dbReference type="Proteomes" id="UP001230188"/>
    </source>
</evidence>
<feature type="binding site" description="axial binding residue" evidence="7">
    <location>
        <position position="68"/>
    </location>
    <ligand>
        <name>chlorophyll b</name>
        <dbReference type="ChEBI" id="CHEBI:61721"/>
        <label>1</label>
    </ligand>
    <ligandPart>
        <name>Mg</name>
        <dbReference type="ChEBI" id="CHEBI:25107"/>
    </ligandPart>
</feature>
<proteinExistence type="inferred from homology"/>
<feature type="binding site" evidence="7">
    <location>
        <position position="167"/>
    </location>
    <ligand>
        <name>chlorophyll a</name>
        <dbReference type="ChEBI" id="CHEBI:58416"/>
        <label>1</label>
    </ligand>
</feature>
<organism evidence="8 9">
    <name type="scientific">Chrysophaeum taylorii</name>
    <dbReference type="NCBI Taxonomy" id="2483200"/>
    <lineage>
        <taxon>Eukaryota</taxon>
        <taxon>Sar</taxon>
        <taxon>Stramenopiles</taxon>
        <taxon>Ochrophyta</taxon>
        <taxon>Pelagophyceae</taxon>
        <taxon>Pelagomonadales</taxon>
        <taxon>Pelagomonadaceae</taxon>
        <taxon>Chrysophaeum</taxon>
    </lineage>
</organism>
<evidence type="ECO:0000256" key="6">
    <source>
        <dbReference type="ARBA" id="ARBA00022640"/>
    </source>
</evidence>
<dbReference type="Pfam" id="PF00504">
    <property type="entry name" value="Chloroa_b-bind"/>
    <property type="match status" value="1"/>
</dbReference>
<dbReference type="Gene3D" id="1.10.3460.10">
    <property type="entry name" value="Chlorophyll a/b binding protein domain"/>
    <property type="match status" value="1"/>
</dbReference>
<feature type="binding site" evidence="7">
    <location>
        <position position="63"/>
    </location>
    <ligand>
        <name>chlorophyll a</name>
        <dbReference type="ChEBI" id="CHEBI:58416"/>
        <label>1</label>
    </ligand>
</feature>
<feature type="binding site" evidence="7">
    <location>
        <position position="161"/>
    </location>
    <ligand>
        <name>chlorophyll a</name>
        <dbReference type="ChEBI" id="CHEBI:58416"/>
        <label>1</label>
    </ligand>
</feature>
<evidence type="ECO:0000256" key="2">
    <source>
        <dbReference type="ARBA" id="ARBA00004229"/>
    </source>
</evidence>
<comment type="subcellular location">
    <subcellularLocation>
        <location evidence="2">Plastid</location>
        <location evidence="2">Chloroplast</location>
    </subcellularLocation>
</comment>
<dbReference type="Proteomes" id="UP001230188">
    <property type="component" value="Unassembled WGS sequence"/>
</dbReference>
<dbReference type="InterPro" id="IPR001344">
    <property type="entry name" value="Chloro_AB-bd_pln"/>
</dbReference>
<dbReference type="SUPFAM" id="SSF103511">
    <property type="entry name" value="Chlorophyll a-b binding protein"/>
    <property type="match status" value="1"/>
</dbReference>
<evidence type="ECO:0000256" key="5">
    <source>
        <dbReference type="ARBA" id="ARBA00022531"/>
    </source>
</evidence>
<gene>
    <name evidence="8" type="ORF">CTAYLR_006927</name>
</gene>
<keyword evidence="7" id="KW-0157">Chromophore</keyword>
<keyword evidence="4" id="KW-0150">Chloroplast</keyword>
<keyword evidence="5" id="KW-0602">Photosynthesis</keyword>
<dbReference type="GO" id="GO:0009507">
    <property type="term" value="C:chloroplast"/>
    <property type="evidence" value="ECO:0007669"/>
    <property type="project" value="UniProtKB-SubCell"/>
</dbReference>
<dbReference type="GO" id="GO:0009765">
    <property type="term" value="P:photosynthesis, light harvesting"/>
    <property type="evidence" value="ECO:0007669"/>
    <property type="project" value="InterPro"/>
</dbReference>
<evidence type="ECO:0000256" key="4">
    <source>
        <dbReference type="ARBA" id="ARBA00022528"/>
    </source>
</evidence>
<dbReference type="GO" id="GO:0016020">
    <property type="term" value="C:membrane"/>
    <property type="evidence" value="ECO:0007669"/>
    <property type="project" value="InterPro"/>
</dbReference>
<evidence type="ECO:0000313" key="8">
    <source>
        <dbReference type="EMBL" id="KAJ8600640.1"/>
    </source>
</evidence>
<dbReference type="PANTHER" id="PTHR21649">
    <property type="entry name" value="CHLOROPHYLL A/B BINDING PROTEIN"/>
    <property type="match status" value="1"/>
</dbReference>
<comment type="function">
    <text evidence="1">The light-harvesting complex (LHC) functions as a light receptor, it captures and delivers excitation energy to photosystems with which it is closely associated. Energy is transferred from the carotenoid and chlorophyll C (or B) to chlorophyll A and the photosynthetic reaction centers where it is used to synthesize ATP and reducing power.</text>
</comment>
<evidence type="ECO:0000256" key="3">
    <source>
        <dbReference type="ARBA" id="ARBA00005933"/>
    </source>
</evidence>
<keyword evidence="7" id="KW-0148">Chlorophyll</keyword>
<sequence length="193" mass="20667">MMIWAILVTSVAAFAPPSAVRPSLALHAELSTMPGISVETGNKVFDPLGLAQWRDIEELRATELANGRSAMLAVVGWVWPQVFGLWPGGSVTTTDPIAAISQVEPEAWAQMIILCGCAEAAKVNWASGVDAKPFFDPDALFFDPAKVYPADPAGQEEMQLKELKNGRMAMIAFAGLVVHHFNPAAVPLLGDLK</sequence>
<feature type="binding site" evidence="7">
    <location>
        <position position="162"/>
    </location>
    <ligand>
        <name>chlorophyll a</name>
        <dbReference type="ChEBI" id="CHEBI:58416"/>
        <label>1</label>
    </ligand>
</feature>
<evidence type="ECO:0000256" key="7">
    <source>
        <dbReference type="PIRSR" id="PIRSR601344-1"/>
    </source>
</evidence>
<dbReference type="InterPro" id="IPR022796">
    <property type="entry name" value="Chloroa_b-bind"/>
</dbReference>
<feature type="binding site" evidence="7">
    <location>
        <position position="165"/>
    </location>
    <ligand>
        <name>chlorophyll a</name>
        <dbReference type="ChEBI" id="CHEBI:58416"/>
        <label>1</label>
    </ligand>
</feature>
<comment type="similarity">
    <text evidence="3">Belongs to the fucoxanthin chlorophyll protein family.</text>
</comment>
<reference evidence="8" key="1">
    <citation type="submission" date="2023-01" db="EMBL/GenBank/DDBJ databases">
        <title>Metagenome sequencing of chrysophaentin producing Chrysophaeum taylorii.</title>
        <authorList>
            <person name="Davison J."/>
            <person name="Bewley C."/>
        </authorList>
    </citation>
    <scope>NUCLEOTIDE SEQUENCE</scope>
    <source>
        <strain evidence="8">NIES-1699</strain>
    </source>
</reference>